<gene>
    <name evidence="2" type="ORF">WT83_04855</name>
</gene>
<organism evidence="2 3">
    <name type="scientific">Burkholderia territorii</name>
    <dbReference type="NCBI Taxonomy" id="1503055"/>
    <lineage>
        <taxon>Bacteria</taxon>
        <taxon>Pseudomonadati</taxon>
        <taxon>Pseudomonadota</taxon>
        <taxon>Betaproteobacteria</taxon>
        <taxon>Burkholderiales</taxon>
        <taxon>Burkholderiaceae</taxon>
        <taxon>Burkholderia</taxon>
        <taxon>Burkholderia cepacia complex</taxon>
    </lineage>
</organism>
<dbReference type="AlphaFoldDB" id="A0A119VNZ2"/>
<comment type="caution">
    <text evidence="2">The sequence shown here is derived from an EMBL/GenBank/DDBJ whole genome shotgun (WGS) entry which is preliminary data.</text>
</comment>
<dbReference type="RefSeq" id="WP_155646723.1">
    <property type="nucleotide sequence ID" value="NZ_LPLZ01000017.1"/>
</dbReference>
<name>A0A119VNZ2_9BURK</name>
<dbReference type="EMBL" id="LPLZ01000017">
    <property type="protein sequence ID" value="KWN22004.1"/>
    <property type="molecule type" value="Genomic_DNA"/>
</dbReference>
<evidence type="ECO:0000313" key="3">
    <source>
        <dbReference type="Proteomes" id="UP000068016"/>
    </source>
</evidence>
<proteinExistence type="predicted"/>
<accession>A0A119VNZ2</accession>
<reference evidence="2 3" key="1">
    <citation type="submission" date="2015-11" db="EMBL/GenBank/DDBJ databases">
        <title>Expanding the genomic diversity of Burkholderia species for the development of highly accurate diagnostics.</title>
        <authorList>
            <person name="Sahl J."/>
            <person name="Keim P."/>
            <person name="Wagner D."/>
        </authorList>
    </citation>
    <scope>NUCLEOTIDE SEQUENCE [LARGE SCALE GENOMIC DNA]</scope>
    <source>
        <strain evidence="2 3">MSMB793WGS</strain>
    </source>
</reference>
<evidence type="ECO:0000256" key="1">
    <source>
        <dbReference type="SAM" id="Coils"/>
    </source>
</evidence>
<dbReference type="Proteomes" id="UP000068016">
    <property type="component" value="Unassembled WGS sequence"/>
</dbReference>
<keyword evidence="1" id="KW-0175">Coiled coil</keyword>
<sequence length="152" mass="16445">MVYPLVALMALIGATAVSSHVHHALSVAHEQRDMAIQMRDAAQQELDGATRQAAVVRRAKALMAHAGQAGYAPGQWSIRRVDFRQAAMTRETVNELLSQIHRNSSQMFGADEFELSMKSATGSLFEAPLPEGGDASLLFTLSGTLYFRLGAS</sequence>
<protein>
    <submittedName>
        <fullName evidence="2">Uncharacterized protein</fullName>
    </submittedName>
</protein>
<feature type="coiled-coil region" evidence="1">
    <location>
        <begin position="32"/>
        <end position="59"/>
    </location>
</feature>
<evidence type="ECO:0000313" key="2">
    <source>
        <dbReference type="EMBL" id="KWN22004.1"/>
    </source>
</evidence>